<dbReference type="InterPro" id="IPR023631">
    <property type="entry name" value="Amidase_dom"/>
</dbReference>
<evidence type="ECO:0000313" key="4">
    <source>
        <dbReference type="Proteomes" id="UP001304298"/>
    </source>
</evidence>
<name>A0ABU5RA71_9PSEU</name>
<accession>A0ABU5RA71</accession>
<keyword evidence="3" id="KW-0378">Hydrolase</keyword>
<evidence type="ECO:0000313" key="3">
    <source>
        <dbReference type="EMBL" id="MEA5363131.1"/>
    </source>
</evidence>
<evidence type="ECO:0000256" key="1">
    <source>
        <dbReference type="SAM" id="SignalP"/>
    </source>
</evidence>
<dbReference type="Gene3D" id="3.90.1300.10">
    <property type="entry name" value="Amidase signature (AS) domain"/>
    <property type="match status" value="1"/>
</dbReference>
<feature type="chain" id="PRO_5047023514" evidence="1">
    <location>
        <begin position="29"/>
        <end position="527"/>
    </location>
</feature>
<dbReference type="Pfam" id="PF01425">
    <property type="entry name" value="Amidase"/>
    <property type="match status" value="1"/>
</dbReference>
<feature type="signal peptide" evidence="1">
    <location>
        <begin position="1"/>
        <end position="28"/>
    </location>
</feature>
<protein>
    <submittedName>
        <fullName evidence="3">Amidase</fullName>
        <ecNumber evidence="3">3.5.1.4</ecNumber>
    </submittedName>
</protein>
<comment type="caution">
    <text evidence="3">The sequence shown here is derived from an EMBL/GenBank/DDBJ whole genome shotgun (WGS) entry which is preliminary data.</text>
</comment>
<feature type="domain" description="Amidase" evidence="2">
    <location>
        <begin position="64"/>
        <end position="504"/>
    </location>
</feature>
<dbReference type="EC" id="3.5.1.4" evidence="3"/>
<dbReference type="PANTHER" id="PTHR42678">
    <property type="entry name" value="AMIDASE"/>
    <property type="match status" value="1"/>
</dbReference>
<keyword evidence="1" id="KW-0732">Signal</keyword>
<dbReference type="Proteomes" id="UP001304298">
    <property type="component" value="Unassembled WGS sequence"/>
</dbReference>
<proteinExistence type="predicted"/>
<gene>
    <name evidence="3" type="ORF">VA596_26615</name>
</gene>
<dbReference type="EMBL" id="JAYFSI010000006">
    <property type="protein sequence ID" value="MEA5363131.1"/>
    <property type="molecule type" value="Genomic_DNA"/>
</dbReference>
<dbReference type="InterPro" id="IPR036928">
    <property type="entry name" value="AS_sf"/>
</dbReference>
<sequence length="527" mass="54551">MYAVIRLRSTAVLLALAGLVAAPVPALAAVPAQPGPSLGFDLDAATIPELQQRMDHGRLSAVALTQAYLRRIDALDGKVHAVVAVDPAALRAAAASDVRRRTGHTLGQLDGIPVLLKDNIDTRTLPATAGSRALPRSRPAADAALVDRLQRGGAVILGKTNLSEWANYRSTHATSGWSGIGGQTNDPYVLDRNPCGSSSGSGAAVAATLAQVAIGTETDGSIVCPAGANDVVGEKPTLGLVSRTGVVPISAEQDTAGPMARHVVDTAITLSVLQGRDAADPATAAIPANQPRDYAALLRPGALRGARIGVWRMAGQDADVDRVVQDAVRTLTSRGATVVEVDPPYQDQIGAAESPALLTEFKRDVNAYLTHRPGHPANLNELIAFNRKDPVELSKFGQELFEQAAAAPSPADPTYRAQRATATSLARRSIDETLAAQHLDAIVAPTNSPAWKTTYGTGDAFVLGSSTPAAVAGYPNVSVPAGFAGPLPIGVSFFAGRWADARVLALAAAFEKAAPARRAPAFIPTIG</sequence>
<dbReference type="NCBIfam" id="NF006006">
    <property type="entry name" value="PRK08137.1"/>
    <property type="match status" value="1"/>
</dbReference>
<keyword evidence="4" id="KW-1185">Reference proteome</keyword>
<reference evidence="3 4" key="1">
    <citation type="submission" date="2023-12" db="EMBL/GenBank/DDBJ databases">
        <title>Amycolatopsis sp. V23-08.</title>
        <authorList>
            <person name="Somphong A."/>
        </authorList>
    </citation>
    <scope>NUCLEOTIDE SEQUENCE [LARGE SCALE GENOMIC DNA]</scope>
    <source>
        <strain evidence="3 4">V23-08</strain>
    </source>
</reference>
<dbReference type="GO" id="GO:0004040">
    <property type="term" value="F:amidase activity"/>
    <property type="evidence" value="ECO:0007669"/>
    <property type="project" value="UniProtKB-EC"/>
</dbReference>
<dbReference type="SUPFAM" id="SSF75304">
    <property type="entry name" value="Amidase signature (AS) enzymes"/>
    <property type="match status" value="1"/>
</dbReference>
<evidence type="ECO:0000259" key="2">
    <source>
        <dbReference type="Pfam" id="PF01425"/>
    </source>
</evidence>
<dbReference type="PANTHER" id="PTHR42678:SF34">
    <property type="entry name" value="OS04G0183300 PROTEIN"/>
    <property type="match status" value="1"/>
</dbReference>
<organism evidence="3 4">
    <name type="scientific">Amycolatopsis heterodermiae</name>
    <dbReference type="NCBI Taxonomy" id="3110235"/>
    <lineage>
        <taxon>Bacteria</taxon>
        <taxon>Bacillati</taxon>
        <taxon>Actinomycetota</taxon>
        <taxon>Actinomycetes</taxon>
        <taxon>Pseudonocardiales</taxon>
        <taxon>Pseudonocardiaceae</taxon>
        <taxon>Amycolatopsis</taxon>
    </lineage>
</organism>